<feature type="transmembrane region" description="Helical" evidence="1">
    <location>
        <begin position="135"/>
        <end position="153"/>
    </location>
</feature>
<dbReference type="AlphaFoldDB" id="A0A7T0G076"/>
<feature type="transmembrane region" description="Helical" evidence="1">
    <location>
        <begin position="76"/>
        <end position="96"/>
    </location>
</feature>
<dbReference type="InterPro" id="IPR021280">
    <property type="entry name" value="TMEM260-like"/>
</dbReference>
<accession>A0A7T0G076</accession>
<feature type="transmembrane region" description="Helical" evidence="1">
    <location>
        <begin position="298"/>
        <end position="317"/>
    </location>
</feature>
<dbReference type="EMBL" id="CP048685">
    <property type="protein sequence ID" value="QPJ62089.1"/>
    <property type="molecule type" value="Genomic_DNA"/>
</dbReference>
<reference evidence="2 3" key="1">
    <citation type="submission" date="2020-02" db="EMBL/GenBank/DDBJ databases">
        <title>Genomic and physiological characterization of two novel Nitrospinaceae genera.</title>
        <authorList>
            <person name="Mueller A.J."/>
            <person name="Jung M.-Y."/>
            <person name="Strachan C.R."/>
            <person name="Herbold C.W."/>
            <person name="Kirkegaard R.H."/>
            <person name="Daims H."/>
        </authorList>
    </citation>
    <scope>NUCLEOTIDE SEQUENCE [LARGE SCALE GENOMIC DNA]</scope>
    <source>
        <strain evidence="2">EB</strain>
    </source>
</reference>
<dbReference type="KEGG" id="nli:G3M70_09490"/>
<dbReference type="InterPro" id="IPR011990">
    <property type="entry name" value="TPR-like_helical_dom_sf"/>
</dbReference>
<feature type="transmembrane region" description="Helical" evidence="1">
    <location>
        <begin position="324"/>
        <end position="342"/>
    </location>
</feature>
<dbReference type="PANTHER" id="PTHR16214:SF3">
    <property type="entry name" value="TRANSMEMBRANE PROTEIN 260"/>
    <property type="match status" value="1"/>
</dbReference>
<protein>
    <submittedName>
        <fullName evidence="2">DUF2723 domain-containing protein</fullName>
    </submittedName>
</protein>
<proteinExistence type="predicted"/>
<feature type="transmembrane region" description="Helical" evidence="1">
    <location>
        <begin position="397"/>
        <end position="416"/>
    </location>
</feature>
<feature type="transmembrane region" description="Helical" evidence="1">
    <location>
        <begin position="348"/>
        <end position="366"/>
    </location>
</feature>
<evidence type="ECO:0000313" key="3">
    <source>
        <dbReference type="Proteomes" id="UP000594688"/>
    </source>
</evidence>
<keyword evidence="1" id="KW-1133">Transmembrane helix</keyword>
<evidence type="ECO:0000313" key="2">
    <source>
        <dbReference type="EMBL" id="QPJ62089.1"/>
    </source>
</evidence>
<dbReference type="Pfam" id="PF11028">
    <property type="entry name" value="TMEM260-like"/>
    <property type="match status" value="1"/>
</dbReference>
<gene>
    <name evidence="2" type="ORF">G3M70_09490</name>
</gene>
<dbReference type="InterPro" id="IPR052724">
    <property type="entry name" value="GT117_domain-containing"/>
</dbReference>
<dbReference type="PANTHER" id="PTHR16214">
    <property type="entry name" value="TRANSMEMBRANE PROTEIN 260"/>
    <property type="match status" value="1"/>
</dbReference>
<keyword evidence="1" id="KW-0812">Transmembrane</keyword>
<dbReference type="Gene3D" id="1.25.40.10">
    <property type="entry name" value="Tetratricopeptide repeat domain"/>
    <property type="match status" value="1"/>
</dbReference>
<dbReference type="Proteomes" id="UP000594688">
    <property type="component" value="Chromosome"/>
</dbReference>
<dbReference type="SUPFAM" id="SSF48452">
    <property type="entry name" value="TPR-like"/>
    <property type="match status" value="1"/>
</dbReference>
<evidence type="ECO:0000256" key="1">
    <source>
        <dbReference type="SAM" id="Phobius"/>
    </source>
</evidence>
<feature type="transmembrane region" description="Helical" evidence="1">
    <location>
        <begin position="201"/>
        <end position="219"/>
    </location>
</feature>
<name>A0A7T0G076_9BACT</name>
<feature type="transmembrane region" description="Helical" evidence="1">
    <location>
        <begin position="173"/>
        <end position="194"/>
    </location>
</feature>
<feature type="transmembrane region" description="Helical" evidence="1">
    <location>
        <begin position="37"/>
        <end position="55"/>
    </location>
</feature>
<keyword evidence="1" id="KW-0472">Membrane</keyword>
<sequence>MPTAHQIRPVFFLILFIWAWYLITIAPSVLFFDSPEFINTAFALGISHPAGFPLYNLLAKGFTLAPIGSIPFRVNLFSAVSSLAALGLVACAGIALLRILFPDRNRELIVWSVVVPTGYLAISKPYWLQSLQAEVYTLHVALTAGLILLMFLWKLRDDVRYLYGAGLLFGLSAGNHATVAFYLPAVLVLFFCWCRENRWTHLARCICLFLLGLSIYAYLPLRSINEPSFDFGNPETVDGFFYQVTDRRHSYYHFRVFDMGSSESSQQEGPTLSQQAKEAADKISFKAGLMAKRLYQNIAGHLSWVCFIGLFVGGVLCYKRSRPIFVFLLVIAGSNFAFFFKWGRESIFPTYVVACLMAAVMLAYFLDAPWSSPEPKTGKEDENQEGEQAAGFRWKPIVWAVLVLMIPFNTIRNLVWVDLADIYSGDALMKKFYLKLENNSLFLPGMSWFYYYYLQDVERLRDDIIAVPAWDLVGENPPGMLTSRRYPDLKFPPPAAFDFSNMENNAAYNRAFLELNRENYPVILEHNPIYFDRTGLESDFIPSRVLFARYSPGTTKSEDFSGMNGWQEFTYWTGKEIERSFEEENRLQGVEGLGWGNMPKMMLMGTITYARDTKRYPLEAEALSLQVNKFTGETAPFYWQWLENRLHLNKPKEAEAAFKALEEKFPEAYETQLARGRMAERSGLNDQAVSHFLQAARMKPPALQPHLELAGLYARMNNSEGVQKALDDARKRIVTLRDLAQLKERVAEIKKRS</sequence>
<organism evidence="2 3">
    <name type="scientific">Candidatus Nitronauta litoralis</name>
    <dbReference type="NCBI Taxonomy" id="2705533"/>
    <lineage>
        <taxon>Bacteria</taxon>
        <taxon>Pseudomonadati</taxon>
        <taxon>Nitrospinota/Tectimicrobiota group</taxon>
        <taxon>Nitrospinota</taxon>
        <taxon>Nitrospinia</taxon>
        <taxon>Nitrospinales</taxon>
        <taxon>Nitrospinaceae</taxon>
        <taxon>Candidatus Nitronauta</taxon>
    </lineage>
</organism>
<feature type="transmembrane region" description="Helical" evidence="1">
    <location>
        <begin position="12"/>
        <end position="31"/>
    </location>
</feature>